<sequence>MIKGGMGGSHTQTGLQFEQRTDIKQLFEQINGYELKPSEQQTGYEVWFQNKLLAYCFKKRELYRFLEQEPYNVDWREYLSKRLEPDNALFVVVRDTLFIIEIKFQQVAGSVDEKLQTCDFKRKQYTKLVHRLGWRVEYVYVLNDWFKKPEYRDTLDYIHSVNCHYLFNEIPLKWLGLPHE</sequence>
<dbReference type="AlphaFoldDB" id="A0A376BT68"/>
<evidence type="ECO:0000313" key="2">
    <source>
        <dbReference type="Proteomes" id="UP000254209"/>
    </source>
</evidence>
<protein>
    <submittedName>
        <fullName evidence="1">Uncharacterized protein</fullName>
    </submittedName>
</protein>
<keyword evidence="2" id="KW-1185">Reference proteome</keyword>
<accession>A0A376BT68</accession>
<gene>
    <name evidence="1" type="ORF">NCTC10283_01731</name>
</gene>
<reference evidence="1 2" key="1">
    <citation type="submission" date="2018-06" db="EMBL/GenBank/DDBJ databases">
        <authorList>
            <consortium name="Pathogen Informatics"/>
            <person name="Doyle S."/>
        </authorList>
    </citation>
    <scope>NUCLEOTIDE SEQUENCE [LARGE SCALE GENOMIC DNA]</scope>
    <source>
        <strain evidence="1 2">NCTC10283</strain>
    </source>
</reference>
<proteinExistence type="predicted"/>
<evidence type="ECO:0000313" key="1">
    <source>
        <dbReference type="EMBL" id="SSY80177.1"/>
    </source>
</evidence>
<dbReference type="RefSeq" id="WP_034293141.1">
    <property type="nucleotide sequence ID" value="NZ_CP091519.2"/>
</dbReference>
<dbReference type="EMBL" id="UFSO01000003">
    <property type="protein sequence ID" value="SSY80177.1"/>
    <property type="molecule type" value="Genomic_DNA"/>
</dbReference>
<dbReference type="OrthoDB" id="5361365at2"/>
<name>A0A376BT68_9NEIS</name>
<dbReference type="Proteomes" id="UP000254209">
    <property type="component" value="Unassembled WGS sequence"/>
</dbReference>
<dbReference type="STRING" id="1120980.GCA_000745955_01460"/>
<organism evidence="1 2">
    <name type="scientific">Alysiella crassa</name>
    <dbReference type="NCBI Taxonomy" id="153491"/>
    <lineage>
        <taxon>Bacteria</taxon>
        <taxon>Pseudomonadati</taxon>
        <taxon>Pseudomonadota</taxon>
        <taxon>Betaproteobacteria</taxon>
        <taxon>Neisseriales</taxon>
        <taxon>Neisseriaceae</taxon>
        <taxon>Alysiella</taxon>
    </lineage>
</organism>